<feature type="domain" description="AB hydrolase-1" evidence="1">
    <location>
        <begin position="94"/>
        <end position="357"/>
    </location>
</feature>
<dbReference type="InterPro" id="IPR006311">
    <property type="entry name" value="TAT_signal"/>
</dbReference>
<dbReference type="PROSITE" id="PS51318">
    <property type="entry name" value="TAT"/>
    <property type="match status" value="1"/>
</dbReference>
<sequence>MADRPMRTDPDAARHGRGLARRELVGALAAGAAVAASAAQAVAAPAVAAPVVAAPVAQLTTDEFRLPWSEPGVEIYVRNKRPAGTERFPGDRILLYVHGSTYPSSTAFDLPLGGMSAMDYLAGLGFDVYCVDLPGYGLSGRPAAMDAPPADNPPLMRTPDAAKVMGQVVDFIRKRRNVEKIDLMGWSWGTSTMGLYTSTHNDAVNRLVLYAPQWLARTPGLIGGGGTVGAYRTVSRDSARARWLTGVPEDKKADLIPAGWFDQWADATFATDPVGAKRSPPVLRAPNGTVADKDAYWAAGKPLYDPGEIRVPVLIIHAEWDADLPSYQAQEYFTKLTHAPYKRFVELGEGTHTVMMEKNRMQFLHAVGAFLTEADPQALN</sequence>
<dbReference type="Proteomes" id="UP000185487">
    <property type="component" value="Chromosome"/>
</dbReference>
<dbReference type="PANTHER" id="PTHR43798:SF33">
    <property type="entry name" value="HYDROLASE, PUTATIVE (AFU_ORTHOLOGUE AFUA_2G14860)-RELATED"/>
    <property type="match status" value="1"/>
</dbReference>
<dbReference type="RefSeq" id="WP_075380092.1">
    <property type="nucleotide sequence ID" value="NZ_CP015367.1"/>
</dbReference>
<accession>A0AAE8HMR5</accession>
<dbReference type="Proteomes" id="UP000199140">
    <property type="component" value="Unassembled WGS sequence"/>
</dbReference>
<evidence type="ECO:0000313" key="3">
    <source>
        <dbReference type="EMBL" id="SFG22862.1"/>
    </source>
</evidence>
<organism evidence="3 5">
    <name type="scientific">Methylobacterium phyllosphaerae</name>
    <dbReference type="NCBI Taxonomy" id="418223"/>
    <lineage>
        <taxon>Bacteria</taxon>
        <taxon>Pseudomonadati</taxon>
        <taxon>Pseudomonadota</taxon>
        <taxon>Alphaproteobacteria</taxon>
        <taxon>Hyphomicrobiales</taxon>
        <taxon>Methylobacteriaceae</taxon>
        <taxon>Methylobacterium</taxon>
    </lineage>
</organism>
<evidence type="ECO:0000313" key="2">
    <source>
        <dbReference type="EMBL" id="APT30658.1"/>
    </source>
</evidence>
<dbReference type="InterPro" id="IPR029058">
    <property type="entry name" value="AB_hydrolase_fold"/>
</dbReference>
<dbReference type="PANTHER" id="PTHR43798">
    <property type="entry name" value="MONOACYLGLYCEROL LIPASE"/>
    <property type="match status" value="1"/>
</dbReference>
<dbReference type="EMBL" id="CP015367">
    <property type="protein sequence ID" value="APT30658.1"/>
    <property type="molecule type" value="Genomic_DNA"/>
</dbReference>
<dbReference type="GO" id="GO:0016020">
    <property type="term" value="C:membrane"/>
    <property type="evidence" value="ECO:0007669"/>
    <property type="project" value="TreeGrafter"/>
</dbReference>
<dbReference type="InterPro" id="IPR050266">
    <property type="entry name" value="AB_hydrolase_sf"/>
</dbReference>
<keyword evidence="4" id="KW-1185">Reference proteome</keyword>
<proteinExistence type="predicted"/>
<reference evidence="2 4" key="1">
    <citation type="submission" date="2016-04" db="EMBL/GenBank/DDBJ databases">
        <title>Complete genome sequencing and analysis of CBMB27, Methylobacterium phyllosphaerae isolated from leaf tissues of rice (Oryza sativa L.).</title>
        <authorList>
            <person name="Lee Y."/>
            <person name="Hwangbo K."/>
            <person name="Chung H."/>
            <person name="Yoo J."/>
            <person name="Kim K.Y."/>
            <person name="Sa T.M."/>
            <person name="Um Y."/>
            <person name="Madhaiyan M."/>
        </authorList>
    </citation>
    <scope>NUCLEOTIDE SEQUENCE [LARGE SCALE GENOMIC DNA]</scope>
    <source>
        <strain evidence="2 4">CBMB27</strain>
    </source>
</reference>
<dbReference type="GO" id="GO:0016787">
    <property type="term" value="F:hydrolase activity"/>
    <property type="evidence" value="ECO:0007669"/>
    <property type="project" value="UniProtKB-KW"/>
</dbReference>
<dbReference type="Gene3D" id="3.40.50.1820">
    <property type="entry name" value="alpha/beta hydrolase"/>
    <property type="match status" value="1"/>
</dbReference>
<keyword evidence="3" id="KW-0378">Hydrolase</keyword>
<gene>
    <name evidence="2" type="ORF">MCBMB27_01367</name>
    <name evidence="3" type="ORF">SAMN05192567_101153</name>
</gene>
<reference evidence="3 5" key="2">
    <citation type="submission" date="2016-10" db="EMBL/GenBank/DDBJ databases">
        <authorList>
            <person name="Varghese N."/>
            <person name="Submissions S."/>
        </authorList>
    </citation>
    <scope>NUCLEOTIDE SEQUENCE [LARGE SCALE GENOMIC DNA]</scope>
    <source>
        <strain evidence="3 5">CBMB27</strain>
    </source>
</reference>
<dbReference type="EMBL" id="FOPK01000001">
    <property type="protein sequence ID" value="SFG22862.1"/>
    <property type="molecule type" value="Genomic_DNA"/>
</dbReference>
<dbReference type="KEGG" id="mphy:MCBMB27_01367"/>
<evidence type="ECO:0000313" key="4">
    <source>
        <dbReference type="Proteomes" id="UP000185487"/>
    </source>
</evidence>
<dbReference type="Pfam" id="PF12697">
    <property type="entry name" value="Abhydrolase_6"/>
    <property type="match status" value="1"/>
</dbReference>
<dbReference type="InterPro" id="IPR000073">
    <property type="entry name" value="AB_hydrolase_1"/>
</dbReference>
<protein>
    <submittedName>
        <fullName evidence="2">Alpha/beta hydrolase</fullName>
    </submittedName>
    <submittedName>
        <fullName evidence="3">Lysophospholipase, alpha-beta hydrolase superfamily</fullName>
    </submittedName>
</protein>
<name>A0AAE8HMR5_9HYPH</name>
<evidence type="ECO:0000259" key="1">
    <source>
        <dbReference type="Pfam" id="PF12697"/>
    </source>
</evidence>
<dbReference type="SUPFAM" id="SSF53474">
    <property type="entry name" value="alpha/beta-Hydrolases"/>
    <property type="match status" value="1"/>
</dbReference>
<dbReference type="AlphaFoldDB" id="A0AAE8HMR5"/>
<evidence type="ECO:0000313" key="5">
    <source>
        <dbReference type="Proteomes" id="UP000199140"/>
    </source>
</evidence>